<comment type="caution">
    <text evidence="2">The sequence shown here is derived from an EMBL/GenBank/DDBJ whole genome shotgun (WGS) entry which is preliminary data.</text>
</comment>
<dbReference type="EMBL" id="NVSR01000001">
    <property type="protein sequence ID" value="PCI30937.1"/>
    <property type="molecule type" value="Genomic_DNA"/>
</dbReference>
<proteinExistence type="predicted"/>
<protein>
    <submittedName>
        <fullName evidence="2">Uncharacterized protein</fullName>
    </submittedName>
</protein>
<feature type="region of interest" description="Disordered" evidence="1">
    <location>
        <begin position="31"/>
        <end position="52"/>
    </location>
</feature>
<name>A0A2A4TDA3_9DELT</name>
<evidence type="ECO:0000313" key="2">
    <source>
        <dbReference type="EMBL" id="PCI30937.1"/>
    </source>
</evidence>
<gene>
    <name evidence="2" type="ORF">COB67_00335</name>
</gene>
<evidence type="ECO:0000313" key="3">
    <source>
        <dbReference type="Proteomes" id="UP000218113"/>
    </source>
</evidence>
<dbReference type="AlphaFoldDB" id="A0A2A4TDA3"/>
<sequence>MIKVYIALFLSTCLLIADNPAEYYPESNETTTELLNSENSSEEGEESTVFSTVRKSNMTVKRDTDGTYKAYKTNKDGELVQTDVNASMPYELIKFSKEIKGRANFNVLSSIINENNLTDVISQDPENSSYDNLMINRGDTSIMSSLTKGRQLAETIALAQAPISNFIRCYISRKLMPAMMCPIQEKTAIFGGDIGSDVDAQKKECDEYCQEDFSCFSIDQNLQKSKNLSMSGSISGGLVLTEALDDRLRLQTIEMRFSLSEEIYEQYPDFNITKTPLQFKYDLSLTHQNGDVYEMYKGAQIYLKDEVIVFKAHLSGVFQKIDMAFFDIVNSKENEPAEWPVQLESVIANYEDTKYYYCDAIQTIPLGAICKGKRVQVVTDSGILKDICVTEDGKSGPEPTTGGYYSKNACNTKCYISQDCTPTYTVPGTDITVNAYETDIGCIDTPENARCTISKCKKLFADNNSTIFEEFNYINEIEKVITVQNEIPTREMRPNIILAGEITETGPGSQTFIDSMKDHAYIEMVENSRYTHTNYTLEKPTDIQMGYTFNLIAKDVRELTWKIKPSNIAYDNTAKYKYVVMKLTHSIRPLDGVYNTNGNQINITGEELFNDITYALMLSPSNFQVFKQDFQSQYFEIITEAVDASGAAGSINTMERGQWLNLLGYGTSNLMYDAINDEWLSYSLSSYAPSFNNGIFEKGIPVKEFLIFTDMYADIESMNGGYVHSQKDAAGNVKRIYSGDWNEIEQSRFHKVELYGFYSDYRLTYTEVQNNLIEKNIFFDSLNRRKYNHSITGDALINRRIELYLQGPINDMSVVSKIKPNDYDIGNKAFIFTLIQ</sequence>
<organism evidence="2 3">
    <name type="scientific">SAR324 cluster bacterium</name>
    <dbReference type="NCBI Taxonomy" id="2024889"/>
    <lineage>
        <taxon>Bacteria</taxon>
        <taxon>Deltaproteobacteria</taxon>
        <taxon>SAR324 cluster</taxon>
    </lineage>
</organism>
<accession>A0A2A4TDA3</accession>
<evidence type="ECO:0000256" key="1">
    <source>
        <dbReference type="SAM" id="MobiDB-lite"/>
    </source>
</evidence>
<reference evidence="3" key="1">
    <citation type="submission" date="2017-08" db="EMBL/GenBank/DDBJ databases">
        <title>A dynamic microbial community with high functional redundancy inhabits the cold, oxic subseafloor aquifer.</title>
        <authorList>
            <person name="Tully B.J."/>
            <person name="Wheat C.G."/>
            <person name="Glazer B.T."/>
            <person name="Huber J.A."/>
        </authorList>
    </citation>
    <scope>NUCLEOTIDE SEQUENCE [LARGE SCALE GENOMIC DNA]</scope>
</reference>
<dbReference type="Proteomes" id="UP000218113">
    <property type="component" value="Unassembled WGS sequence"/>
</dbReference>